<dbReference type="Gene3D" id="3.40.190.10">
    <property type="entry name" value="Periplasmic binding protein-like II"/>
    <property type="match status" value="1"/>
</dbReference>
<protein>
    <submittedName>
        <fullName evidence="2">Uncharacterized protein UPF0065</fullName>
    </submittedName>
</protein>
<evidence type="ECO:0000313" key="2">
    <source>
        <dbReference type="EMBL" id="ABM58677.1"/>
    </source>
</evidence>
<dbReference type="EMBL" id="CP000542">
    <property type="protein sequence ID" value="ABM58677.1"/>
    <property type="molecule type" value="Genomic_DNA"/>
</dbReference>
<sequence>MAQDYPVRPVRIVSVTSAGSGVDGFSRLMASYLGERLGQGVFIENRPGANSILACDYVAKAAPDGYTLLLASASALAANPYLFKNLPYNANEDFAPIARLSALPVTIVVPATSPYRSLADLADAAHDRPGKLNFGTSTTGYRTMLGAINGAARIDAVDVPYKGTSNLLPDLVGGTIDYGILEVSTAVPLVRANKLRALVVTSPARVATLEDVPTLAEAGLGEATLVSWVGLFAPAGTPQPVIDKLSMLALEFVQTPEAAAHFAQLGTIAYPAGASEFAKAIVEDQAQWKRYITAAGIQAE</sequence>
<dbReference type="PANTHER" id="PTHR42928">
    <property type="entry name" value="TRICARBOXYLATE-BINDING PROTEIN"/>
    <property type="match status" value="1"/>
</dbReference>
<dbReference type="InterPro" id="IPR005064">
    <property type="entry name" value="BUG"/>
</dbReference>
<dbReference type="Gene3D" id="3.40.190.150">
    <property type="entry name" value="Bordetella uptake gene, domain 1"/>
    <property type="match status" value="1"/>
</dbReference>
<dbReference type="PIRSF" id="PIRSF017082">
    <property type="entry name" value="YflP"/>
    <property type="match status" value="1"/>
</dbReference>
<proteinExistence type="inferred from homology"/>
<dbReference type="KEGG" id="vei:Veis_2941"/>
<dbReference type="PANTHER" id="PTHR42928:SF5">
    <property type="entry name" value="BLR1237 PROTEIN"/>
    <property type="match status" value="1"/>
</dbReference>
<comment type="similarity">
    <text evidence="1">Belongs to the UPF0065 (bug) family.</text>
</comment>
<dbReference type="CDD" id="cd07012">
    <property type="entry name" value="PBP2_Bug_TTT"/>
    <property type="match status" value="1"/>
</dbReference>
<dbReference type="eggNOG" id="COG3181">
    <property type="taxonomic scope" value="Bacteria"/>
</dbReference>
<dbReference type="STRING" id="391735.Veis_2941"/>
<dbReference type="Pfam" id="PF03401">
    <property type="entry name" value="TctC"/>
    <property type="match status" value="1"/>
</dbReference>
<organism evidence="2 3">
    <name type="scientific">Verminephrobacter eiseniae (strain EF01-2)</name>
    <dbReference type="NCBI Taxonomy" id="391735"/>
    <lineage>
        <taxon>Bacteria</taxon>
        <taxon>Pseudomonadati</taxon>
        <taxon>Pseudomonadota</taxon>
        <taxon>Betaproteobacteria</taxon>
        <taxon>Burkholderiales</taxon>
        <taxon>Comamonadaceae</taxon>
        <taxon>Verminephrobacter</taxon>
    </lineage>
</organism>
<accession>A1WM20</accession>
<dbReference type="SUPFAM" id="SSF53850">
    <property type="entry name" value="Periplasmic binding protein-like II"/>
    <property type="match status" value="1"/>
</dbReference>
<dbReference type="InterPro" id="IPR042100">
    <property type="entry name" value="Bug_dom1"/>
</dbReference>
<name>A1WM20_VEREI</name>
<evidence type="ECO:0000256" key="1">
    <source>
        <dbReference type="ARBA" id="ARBA00006987"/>
    </source>
</evidence>
<dbReference type="HOGENOM" id="CLU_045683_0_0_4"/>
<gene>
    <name evidence="2" type="ordered locus">Veis_2941</name>
</gene>
<keyword evidence="3" id="KW-1185">Reference proteome</keyword>
<dbReference type="AlphaFoldDB" id="A1WM20"/>
<evidence type="ECO:0000313" key="3">
    <source>
        <dbReference type="Proteomes" id="UP000000374"/>
    </source>
</evidence>
<reference evidence="3" key="1">
    <citation type="submission" date="2006-12" db="EMBL/GenBank/DDBJ databases">
        <title>Complete sequence of chromosome 1 of Verminephrobacter eiseniae EF01-2.</title>
        <authorList>
            <person name="Copeland A."/>
            <person name="Lucas S."/>
            <person name="Lapidus A."/>
            <person name="Barry K."/>
            <person name="Detter J.C."/>
            <person name="Glavina del Rio T."/>
            <person name="Dalin E."/>
            <person name="Tice H."/>
            <person name="Pitluck S."/>
            <person name="Chertkov O."/>
            <person name="Brettin T."/>
            <person name="Bruce D."/>
            <person name="Han C."/>
            <person name="Tapia R."/>
            <person name="Gilna P."/>
            <person name="Schmutz J."/>
            <person name="Larimer F."/>
            <person name="Land M."/>
            <person name="Hauser L."/>
            <person name="Kyrpides N."/>
            <person name="Kim E."/>
            <person name="Stahl D."/>
            <person name="Richardson P."/>
        </authorList>
    </citation>
    <scope>NUCLEOTIDE SEQUENCE [LARGE SCALE GENOMIC DNA]</scope>
    <source>
        <strain evidence="3">EF01-2</strain>
    </source>
</reference>
<dbReference type="Proteomes" id="UP000000374">
    <property type="component" value="Chromosome"/>
</dbReference>